<dbReference type="InterPro" id="IPR027417">
    <property type="entry name" value="P-loop_NTPase"/>
</dbReference>
<name>A0AA84ZV61_9TREM</name>
<evidence type="ECO:0000313" key="1">
    <source>
        <dbReference type="Proteomes" id="UP000050790"/>
    </source>
</evidence>
<reference evidence="2" key="1">
    <citation type="submission" date="2023-11" db="UniProtKB">
        <authorList>
            <consortium name="WormBaseParasite"/>
        </authorList>
    </citation>
    <scope>IDENTIFICATION</scope>
</reference>
<dbReference type="Proteomes" id="UP000050790">
    <property type="component" value="Unassembled WGS sequence"/>
</dbReference>
<sequence length="1811" mass="208102">MSGFINILIFCDHRESFSIELDYLRKRFADDCGSTKIIALCDYFSDHLISKYELCDIFITFMDLISVHNMIVFFVSECAYESYKCSPNKPPELDPLIMKSSFKSDIPQNGHCITEPSFNCYTLMELLPFFDYERVLRNSSFKKVIYFFKKPSVNFKASLTRQDMLRSLLSGNGLDVYDYEDYKSTGFVLENELVKLKQTSHLKLPSCKNKENHEPASEFVFSGHIRKLEDILDRFCLSALNDENDSIPSVNNILDLYILEDWSCKLKRSDQRLRNISKKSEHDSSRNRILLISGQPGVGKTRFLTNWLNKRKSNGFTIMNDDIKIKELITIMDADETTNNSLRTESNIIFIEEFIEPGKCNSDIWQLIDDLNRKARTARYKSSELNSSLATSLSGLTSEQEDFERARQLRQLGSRLLTSLSPTNSNDDRTDLPVIVIIDGLEYLEDPLAEKAEAVKCIDWLFSCHPRTKETDINEYGGINSGGLPIIPSRTRFILTCSSSHYINHQLAKCPLVTVIEYSSVLGLKENMFMKILPTSIGNLEETNEVLKENNPVTNQLYDLISSFFPLLNNDTLSHIEEAEMNQKFNLHSLLKYRVQIVKDRLRNPIINKLYKYWCLKENALAQKIFIHELYITSFGFDSANNRKDIFNWDDYIERLLATQSIRQLLLCLLQQWAVEFEYNIITIEEELSQRNSMDNSKGCSALSTYNDDKQVSEHKINFKALLHKSNTQLSKDWTVGLVGLVFHTLVAAFRFTWSNEIMYQGEDENSGFKFQDVLHVLNNINLPRHFDIQSILPSTIMALHSPLLGYYCLRILHRAGAFSQSTDGGVLHQTNLDGYLKFNHEIIYSVVRQLLARDNGATGIHLPLITTALKWSTGSEQGNTLSNILSRRHLQIVSKTSNQPLSNYSLSLIESNLYKSKPKITFKKIGRTIEAALSLTQSGNTFFTNNQFTNAKKSLNKINDNNTAVIPTTIKRSSSLRASLQLVPDIHRIALKFNDLLTNNDVNNSNSQLSSDNCAYTRHILLLTEIMNYLVAKPNYPVTYGFLSRLVITQIEMICIVNNLNGVKIILNNLEFILLHPCFLLCLAFPTYTTDIFTGSIQNSHLLVALWQIIHNSFMLIDKFHENGKNNDKSSSFEDGVRSLTAKLNCSHENAFNTANTSYNFSSNNTTMKRSVTKLNELAQRALDHLQSEKYAKENSSDLTNISNSFSQLNDLSGENNLESLVWIIGELIYYLGNELISVQILSKLAACFIERKTLCKADILQLSHLGLSVVNKLRYLRNEVNESIDDYFMSYQTIIYETEMMITEWLKESSMLTLCNTDEDRFMEQRISTALAYIKMYRLESVIGLIENGNEQLNLFEYQICQTIQEIKQYNSQSIDRTLLAISMYLLAKIRLLQMNTNEHEFLMFQAISECMADQGEYHPLIAEWLVILALSLQKPLNGDNNELDEVNFLRMKFGRTRAQECLRWSLDIMTYNQEILIRQVIPPPTSVLSTFNQHIYTKLHRSILLRSPRYLMIPQIQPSLSSPFLSKTSRSTSYNLNNSTDRKVSNLSSNRTEITFNFNNQHLFSNPYVYQTLPAEICLQLVVCLLKDKRQISLQEAITRAAYVLHERSLFLGVDHPATIQISKILDHIEHYLTHGWTSKEIHKKDIKSPPLKLTKSKLLSDRKSGYLFSTNQSHDELFGRNQSRQHTRLSSRNSLFDEQLSKDVPTRATSRTELPSTRYDRKQLKINNTNKISRYESSLKNLGKIHYFLSKKINQSSNTRKYTNLTEYHEIGENQCSASVRQLFCDNSFGQTKVIILAVSVCLYAQK</sequence>
<evidence type="ECO:0000313" key="2">
    <source>
        <dbReference type="WBParaSite" id="SMRG1_48300.1"/>
    </source>
</evidence>
<protein>
    <submittedName>
        <fullName evidence="2">Uncharacterized protein</fullName>
    </submittedName>
</protein>
<dbReference type="WBParaSite" id="SMRG1_48300.1">
    <property type="protein sequence ID" value="SMRG1_48300.1"/>
    <property type="gene ID" value="SMRG1_48300"/>
</dbReference>
<dbReference type="SUPFAM" id="SSF52540">
    <property type="entry name" value="P-loop containing nucleoside triphosphate hydrolases"/>
    <property type="match status" value="1"/>
</dbReference>
<proteinExistence type="predicted"/>
<accession>A0AA84ZV61</accession>
<organism evidence="1 2">
    <name type="scientific">Schistosoma margrebowiei</name>
    <dbReference type="NCBI Taxonomy" id="48269"/>
    <lineage>
        <taxon>Eukaryota</taxon>
        <taxon>Metazoa</taxon>
        <taxon>Spiralia</taxon>
        <taxon>Lophotrochozoa</taxon>
        <taxon>Platyhelminthes</taxon>
        <taxon>Trematoda</taxon>
        <taxon>Digenea</taxon>
        <taxon>Strigeidida</taxon>
        <taxon>Schistosomatoidea</taxon>
        <taxon>Schistosomatidae</taxon>
        <taxon>Schistosoma</taxon>
    </lineage>
</organism>